<proteinExistence type="predicted"/>
<reference evidence="1 2" key="1">
    <citation type="submission" date="2018-10" db="EMBL/GenBank/DDBJ databases">
        <title>Co-occurring genomic capacity for anaerobic methane metabolism and dissimilatory sulfite reduction discovered in the Korarchaeota.</title>
        <authorList>
            <person name="Mckay L.J."/>
            <person name="Dlakic M."/>
            <person name="Fields M.W."/>
            <person name="Delmont T.O."/>
            <person name="Eren A.M."/>
            <person name="Jay Z.J."/>
            <person name="Klingelsmith K.B."/>
            <person name="Rusch D.B."/>
            <person name="Inskeep W.P."/>
        </authorList>
    </citation>
    <scope>NUCLEOTIDE SEQUENCE [LARGE SCALE GENOMIC DNA]</scope>
    <source>
        <strain evidence="1 2">MDKW</strain>
    </source>
</reference>
<keyword evidence="2" id="KW-1185">Reference proteome</keyword>
<dbReference type="AlphaFoldDB" id="A0A429GNG1"/>
<dbReference type="EMBL" id="RCOS01000076">
    <property type="protein sequence ID" value="RSN75299.1"/>
    <property type="molecule type" value="Genomic_DNA"/>
</dbReference>
<organism evidence="1 2">
    <name type="scientific">Candidatus Methanodesulfokora washburnensis</name>
    <dbReference type="NCBI Taxonomy" id="2478471"/>
    <lineage>
        <taxon>Archaea</taxon>
        <taxon>Thermoproteota</taxon>
        <taxon>Candidatus Korarchaeia</taxon>
        <taxon>Candidatus Korarchaeia incertae sedis</taxon>
        <taxon>Candidatus Methanodesulfokora</taxon>
    </lineage>
</organism>
<evidence type="ECO:0008006" key="3">
    <source>
        <dbReference type="Google" id="ProtNLM"/>
    </source>
</evidence>
<comment type="caution">
    <text evidence="1">The sequence shown here is derived from an EMBL/GenBank/DDBJ whole genome shotgun (WGS) entry which is preliminary data.</text>
</comment>
<accession>A0A429GNG1</accession>
<sequence>MKTTRKGVLIPEELFKEMIGVFTRIEQILATLETLADEDTLEIIKRSREEIAKGRYVECSIEDLERVLR</sequence>
<evidence type="ECO:0000313" key="2">
    <source>
        <dbReference type="Proteomes" id="UP000277582"/>
    </source>
</evidence>
<protein>
    <recommendedName>
        <fullName evidence="3">CopG family transcriptional regulator</fullName>
    </recommendedName>
</protein>
<dbReference type="Proteomes" id="UP000277582">
    <property type="component" value="Unassembled WGS sequence"/>
</dbReference>
<gene>
    <name evidence="1" type="ORF">D6D85_06625</name>
</gene>
<evidence type="ECO:0000313" key="1">
    <source>
        <dbReference type="EMBL" id="RSN75299.1"/>
    </source>
</evidence>
<name>A0A429GNG1_9CREN</name>